<organism evidence="1">
    <name type="scientific">marine sediment metagenome</name>
    <dbReference type="NCBI Taxonomy" id="412755"/>
    <lineage>
        <taxon>unclassified sequences</taxon>
        <taxon>metagenomes</taxon>
        <taxon>ecological metagenomes</taxon>
    </lineage>
</organism>
<dbReference type="SUPFAM" id="SSF56601">
    <property type="entry name" value="beta-lactamase/transpeptidase-like"/>
    <property type="match status" value="1"/>
</dbReference>
<evidence type="ECO:0000313" key="1">
    <source>
        <dbReference type="EMBL" id="KKL55692.1"/>
    </source>
</evidence>
<reference evidence="1" key="1">
    <citation type="journal article" date="2015" name="Nature">
        <title>Complex archaea that bridge the gap between prokaryotes and eukaryotes.</title>
        <authorList>
            <person name="Spang A."/>
            <person name="Saw J.H."/>
            <person name="Jorgensen S.L."/>
            <person name="Zaremba-Niedzwiedzka K."/>
            <person name="Martijn J."/>
            <person name="Lind A.E."/>
            <person name="van Eijk R."/>
            <person name="Schleper C."/>
            <person name="Guy L."/>
            <person name="Ettema T.J."/>
        </authorList>
    </citation>
    <scope>NUCLEOTIDE SEQUENCE</scope>
</reference>
<name>A0A0F9FWZ2_9ZZZZ</name>
<gene>
    <name evidence="1" type="ORF">LCGC14_2252850</name>
</gene>
<dbReference type="Gene3D" id="3.40.710.10">
    <property type="entry name" value="DD-peptidase/beta-lactamase superfamily"/>
    <property type="match status" value="1"/>
</dbReference>
<protein>
    <submittedName>
        <fullName evidence="1">Uncharacterized protein</fullName>
    </submittedName>
</protein>
<accession>A0A0F9FWZ2</accession>
<dbReference type="InterPro" id="IPR012338">
    <property type="entry name" value="Beta-lactam/transpept-like"/>
</dbReference>
<dbReference type="AlphaFoldDB" id="A0A0F9FWZ2"/>
<sequence length="131" mass="14247">MDMEEARGLAAQCWCDPETSSKTMDPVLAEAFARRLVQISEEPAIIRLARQTIAQAFATDPYFRETYVANVAMLLHGGALAVLRPATGEVLAMVSKPTYDANRFMDIGGGSYFADISLDARGAFVNRAIEA</sequence>
<feature type="non-terminal residue" evidence="1">
    <location>
        <position position="131"/>
    </location>
</feature>
<comment type="caution">
    <text evidence="1">The sequence shown here is derived from an EMBL/GenBank/DDBJ whole genome shotgun (WGS) entry which is preliminary data.</text>
</comment>
<proteinExistence type="predicted"/>
<dbReference type="EMBL" id="LAZR01030750">
    <property type="protein sequence ID" value="KKL55692.1"/>
    <property type="molecule type" value="Genomic_DNA"/>
</dbReference>